<evidence type="ECO:0000313" key="3">
    <source>
        <dbReference type="EMBL" id="RIJ26923.1"/>
    </source>
</evidence>
<proteinExistence type="predicted"/>
<dbReference type="InterPro" id="IPR036291">
    <property type="entry name" value="NAD(P)-bd_dom_sf"/>
</dbReference>
<reference evidence="3 4" key="1">
    <citation type="submission" date="2018-08" db="EMBL/GenBank/DDBJ databases">
        <title>Henriciella mobilis sp. nov., isolated from seawater.</title>
        <authorList>
            <person name="Cheng H."/>
            <person name="Wu Y.-H."/>
            <person name="Xu X.-W."/>
            <person name="Guo L.-L."/>
        </authorList>
    </citation>
    <scope>NUCLEOTIDE SEQUENCE [LARGE SCALE GENOMIC DNA]</scope>
    <source>
        <strain evidence="3 4">JN25</strain>
    </source>
</reference>
<evidence type="ECO:0000256" key="1">
    <source>
        <dbReference type="ARBA" id="ARBA00023002"/>
    </source>
</evidence>
<name>A0A399R824_9PROT</name>
<organism evidence="3 4">
    <name type="scientific">Henriciella mobilis</name>
    <dbReference type="NCBI Taxonomy" id="2305467"/>
    <lineage>
        <taxon>Bacteria</taxon>
        <taxon>Pseudomonadati</taxon>
        <taxon>Pseudomonadota</taxon>
        <taxon>Alphaproteobacteria</taxon>
        <taxon>Hyphomonadales</taxon>
        <taxon>Hyphomonadaceae</taxon>
        <taxon>Henriciella</taxon>
    </lineage>
</organism>
<dbReference type="InterPro" id="IPR003099">
    <property type="entry name" value="Prephen_DH"/>
</dbReference>
<dbReference type="Proteomes" id="UP000266385">
    <property type="component" value="Unassembled WGS sequence"/>
</dbReference>
<accession>A0A399R824</accession>
<keyword evidence="4" id="KW-1185">Reference proteome</keyword>
<dbReference type="PANTHER" id="PTHR21363">
    <property type="entry name" value="PREPHENATE DEHYDROGENASE"/>
    <property type="match status" value="1"/>
</dbReference>
<gene>
    <name evidence="3" type="ORF">D1223_18515</name>
</gene>
<dbReference type="SUPFAM" id="SSF51735">
    <property type="entry name" value="NAD(P)-binding Rossmann-fold domains"/>
    <property type="match status" value="1"/>
</dbReference>
<keyword evidence="1" id="KW-0560">Oxidoreductase</keyword>
<dbReference type="InterPro" id="IPR050812">
    <property type="entry name" value="Preph/Arog_dehydrog"/>
</dbReference>
<dbReference type="AlphaFoldDB" id="A0A399R824"/>
<dbReference type="Pfam" id="PF02153">
    <property type="entry name" value="PDH_N"/>
    <property type="match status" value="1"/>
</dbReference>
<protein>
    <submittedName>
        <fullName evidence="3">Prephenate dehydrogenase</fullName>
    </submittedName>
</protein>
<dbReference type="PROSITE" id="PS51176">
    <property type="entry name" value="PDH_ADH"/>
    <property type="match status" value="1"/>
</dbReference>
<dbReference type="PANTHER" id="PTHR21363:SF0">
    <property type="entry name" value="PREPHENATE DEHYDROGENASE [NADP(+)]"/>
    <property type="match status" value="1"/>
</dbReference>
<dbReference type="Gene3D" id="3.40.50.720">
    <property type="entry name" value="NAD(P)-binding Rossmann-like Domain"/>
    <property type="match status" value="1"/>
</dbReference>
<dbReference type="Gene3D" id="1.10.3660.10">
    <property type="entry name" value="6-phosphogluconate dehydrogenase C-terminal like domain"/>
    <property type="match status" value="1"/>
</dbReference>
<feature type="domain" description="Prephenate/arogenate dehydrogenase" evidence="2">
    <location>
        <begin position="56"/>
        <end position="325"/>
    </location>
</feature>
<dbReference type="SUPFAM" id="SSF48179">
    <property type="entry name" value="6-phosphogluconate dehydrogenase C-terminal domain-like"/>
    <property type="match status" value="1"/>
</dbReference>
<dbReference type="GO" id="GO:0004665">
    <property type="term" value="F:prephenate dehydrogenase (NADP+) activity"/>
    <property type="evidence" value="ECO:0007669"/>
    <property type="project" value="InterPro"/>
</dbReference>
<comment type="caution">
    <text evidence="3">The sequence shown here is derived from an EMBL/GenBank/DDBJ whole genome shotgun (WGS) entry which is preliminary data.</text>
</comment>
<dbReference type="GO" id="GO:0006571">
    <property type="term" value="P:tyrosine biosynthetic process"/>
    <property type="evidence" value="ECO:0007669"/>
    <property type="project" value="InterPro"/>
</dbReference>
<dbReference type="EMBL" id="QWFX01000016">
    <property type="protein sequence ID" value="RIJ26923.1"/>
    <property type="molecule type" value="Genomic_DNA"/>
</dbReference>
<evidence type="ECO:0000313" key="4">
    <source>
        <dbReference type="Proteomes" id="UP000266385"/>
    </source>
</evidence>
<dbReference type="InterPro" id="IPR008927">
    <property type="entry name" value="6-PGluconate_DH-like_C_sf"/>
</dbReference>
<sequence>MPASGSPPFTLDHQSIWSCAMSNDCSGHRWERRTLERQRLCAGTGPDGRETGMPFCNRAIVFGAAGGMGRMFRDRLDAAGFETLAVDITPGAGLVSADLTALSRDMRIALKAADLVILAVPDAIACKAAAQVAGAMSEDATLVDCTSVKAPYVAALGNAGRCGLVSINPLFGPGLDWTGRSIVVTELRRPAYPEDLTGFLERFGLNIIRLDSEQHDRLAAEAQAQLHAALMAFIASVSADGALFDTPPNRVMRMLSARILSGEAHVYWKIQASNPFASAARQKLIDALKTLDDICEADDATAFSGFLEKARTNLGAPATALSEDCVQLFSRLDSAR</sequence>
<dbReference type="GO" id="GO:0070403">
    <property type="term" value="F:NAD+ binding"/>
    <property type="evidence" value="ECO:0007669"/>
    <property type="project" value="InterPro"/>
</dbReference>
<dbReference type="GO" id="GO:0008977">
    <property type="term" value="F:prephenate dehydrogenase (NAD+) activity"/>
    <property type="evidence" value="ECO:0007669"/>
    <property type="project" value="InterPro"/>
</dbReference>
<evidence type="ECO:0000259" key="2">
    <source>
        <dbReference type="PROSITE" id="PS51176"/>
    </source>
</evidence>
<dbReference type="InterPro" id="IPR046826">
    <property type="entry name" value="PDH_N"/>
</dbReference>